<gene>
    <name evidence="2" type="ORF">RND61_15090</name>
</gene>
<protein>
    <submittedName>
        <fullName evidence="2">Uncharacterized protein</fullName>
    </submittedName>
</protein>
<name>A0ABU3QLS5_9ACTN</name>
<dbReference type="RefSeq" id="WP_315878463.1">
    <property type="nucleotide sequence ID" value="NZ_JAWCTQ010000016.1"/>
</dbReference>
<comment type="caution">
    <text evidence="2">The sequence shown here is derived from an EMBL/GenBank/DDBJ whole genome shotgun (WGS) entry which is preliminary data.</text>
</comment>
<organism evidence="2 3">
    <name type="scientific">Streptomyces tamarix</name>
    <dbReference type="NCBI Taxonomy" id="3078565"/>
    <lineage>
        <taxon>Bacteria</taxon>
        <taxon>Bacillati</taxon>
        <taxon>Actinomycetota</taxon>
        <taxon>Actinomycetes</taxon>
        <taxon>Kitasatosporales</taxon>
        <taxon>Streptomycetaceae</taxon>
        <taxon>Streptomyces</taxon>
    </lineage>
</organism>
<accession>A0ABU3QLS5</accession>
<dbReference type="Proteomes" id="UP001250181">
    <property type="component" value="Unassembled WGS sequence"/>
</dbReference>
<dbReference type="EMBL" id="JAWCTQ010000016">
    <property type="protein sequence ID" value="MDT9683389.1"/>
    <property type="molecule type" value="Genomic_DNA"/>
</dbReference>
<evidence type="ECO:0000256" key="1">
    <source>
        <dbReference type="SAM" id="Coils"/>
    </source>
</evidence>
<evidence type="ECO:0000313" key="2">
    <source>
        <dbReference type="EMBL" id="MDT9683389.1"/>
    </source>
</evidence>
<feature type="coiled-coil region" evidence="1">
    <location>
        <begin position="24"/>
        <end position="51"/>
    </location>
</feature>
<keyword evidence="1" id="KW-0175">Coiled coil</keyword>
<sequence length="53" mass="5858">MQEDNQEQKVEQSQGTQVDASLVISNLAQDVAEKTVQIATLKARISELESKVK</sequence>
<proteinExistence type="predicted"/>
<keyword evidence="3" id="KW-1185">Reference proteome</keyword>
<reference evidence="2 3" key="1">
    <citation type="submission" date="2023-09" db="EMBL/GenBank/DDBJ databases">
        <title>Streptomyces sp. nov.: A antagonism against Alternaria gaisen Producing Streptochlin, Isolated from Tamarix root soil.</title>
        <authorList>
            <person name="Chen Y."/>
        </authorList>
    </citation>
    <scope>NUCLEOTIDE SEQUENCE [LARGE SCALE GENOMIC DNA]</scope>
    <source>
        <strain evidence="2 3">TRM76323</strain>
    </source>
</reference>
<evidence type="ECO:0000313" key="3">
    <source>
        <dbReference type="Proteomes" id="UP001250181"/>
    </source>
</evidence>